<feature type="compositionally biased region" description="Low complexity" evidence="2">
    <location>
        <begin position="346"/>
        <end position="378"/>
    </location>
</feature>
<accession>A0A653C431</accession>
<sequence>MTEKTKPNQEAAAFAATGSSSLRSFEPRLPTNHVDRYPASSLSDLSRSGFQPYRPEERIPHLPVGMELPYSPYGPYPTLPLIDDPLYYERMGIIRPPWPPIGHPYLPYMLPGTAMPLYLHERLKLEEEQHRRLAALRKEEEQRELLERDLQLHREKERVQREREKVQSRMSPHHPLNASQQPLVLPILQPTGMLPPPVGLPSSAAPVSSRHSPLGAPPPSSSAFLTPSTPPGQPPTGYSVPRSSPSLQRHSPSVNASASAFSLNLSQRQSPVMQPSGPLINAVNLAPPLPPLTPSSQSQPRSSPKPPTPSRQSRSPAVSASPVPMSVPPMPEPPSPSQRSQMEDAQAQQHQQLQQQQPQSQQQHQQQIPQHQPQQVEPQRIESARKSTIPPILASDVLVAAAPVVQQPPPSIRHFTTFDIDSIVNDHQNITREGPQHPEPTIVASPSIPIIKTPITSVPVTATAQLTRVHETQAKLQIDFRGNSTTLCTSVTSLPAACPTTPSTSTVTTSAAIVCSYSYGDKSNEVKHAFTPPAEETGGVPDVHSPQLPIPSPNYPSYNASVPQTARLQHYDQTKTHTKVAALPKAIKKKSYHRSKMGESQFTVLNIPNVAVQGPPPVKKQKLSKIDLAVIRKKAVRKTNDVEKEKVAEMRREKVTKEYGVTVLDYSDCSSSGSSYESSTDSEEESGVDMIIKSGPPSKPDINPMKLQFLRQFDITTHAIKNCLEFEKLDKRKWLPPTVLEETETVDLPHLNLPVPSKAPSLTNIMQNPKAKKSLVTVSPDMKTENERIWKEIVQERLRRNCESNLTMFYKRVYQKSALDSQNASTVVNDTILKLPLVHRFKAKKEPDKNNSPPVNYLPLTMILIENQKSNGIVFPKEANGEKENQQVVKEDSKFKWPGIAEVVESYRMYAKERSLDIAHFKKRCSILMKETLRKQNEVKYLEKKQRELNTVLFRNERERKQLQRLIDQLTNIINVFR</sequence>
<reference evidence="4 5" key="1">
    <citation type="submission" date="2019-01" db="EMBL/GenBank/DDBJ databases">
        <authorList>
            <person name="Sayadi A."/>
        </authorList>
    </citation>
    <scope>NUCLEOTIDE SEQUENCE [LARGE SCALE GENOMIC DNA]</scope>
</reference>
<feature type="compositionally biased region" description="Pro residues" evidence="2">
    <location>
        <begin position="325"/>
        <end position="336"/>
    </location>
</feature>
<dbReference type="PANTHER" id="PTHR40240">
    <property type="entry name" value="PLEXUS, ISOFORM A"/>
    <property type="match status" value="1"/>
</dbReference>
<organism evidence="4 5">
    <name type="scientific">Callosobruchus maculatus</name>
    <name type="common">Southern cowpea weevil</name>
    <name type="synonym">Pulse bruchid</name>
    <dbReference type="NCBI Taxonomy" id="64391"/>
    <lineage>
        <taxon>Eukaryota</taxon>
        <taxon>Metazoa</taxon>
        <taxon>Ecdysozoa</taxon>
        <taxon>Arthropoda</taxon>
        <taxon>Hexapoda</taxon>
        <taxon>Insecta</taxon>
        <taxon>Pterygota</taxon>
        <taxon>Neoptera</taxon>
        <taxon>Endopterygota</taxon>
        <taxon>Coleoptera</taxon>
        <taxon>Polyphaga</taxon>
        <taxon>Cucujiformia</taxon>
        <taxon>Chrysomeloidea</taxon>
        <taxon>Chrysomelidae</taxon>
        <taxon>Bruchinae</taxon>
        <taxon>Bruchini</taxon>
        <taxon>Callosobruchus</taxon>
    </lineage>
</organism>
<evidence type="ECO:0000313" key="5">
    <source>
        <dbReference type="Proteomes" id="UP000410492"/>
    </source>
</evidence>
<feature type="compositionally biased region" description="Polar residues" evidence="2">
    <location>
        <begin position="40"/>
        <end position="49"/>
    </location>
</feature>
<dbReference type="AlphaFoldDB" id="A0A653C431"/>
<dbReference type="OrthoDB" id="8744624at2759"/>
<dbReference type="Pfam" id="PF12540">
    <property type="entry name" value="DUF3736"/>
    <property type="match status" value="1"/>
</dbReference>
<evidence type="ECO:0000256" key="1">
    <source>
        <dbReference type="SAM" id="Coils"/>
    </source>
</evidence>
<feature type="coiled-coil region" evidence="1">
    <location>
        <begin position="123"/>
        <end position="156"/>
    </location>
</feature>
<protein>
    <recommendedName>
        <fullName evidence="3">Genetic suppressor element-like domain-containing protein</fullName>
    </recommendedName>
</protein>
<keyword evidence="5" id="KW-1185">Reference proteome</keyword>
<evidence type="ECO:0000259" key="3">
    <source>
        <dbReference type="Pfam" id="PF12540"/>
    </source>
</evidence>
<evidence type="ECO:0000313" key="4">
    <source>
        <dbReference type="EMBL" id="VEN42492.1"/>
    </source>
</evidence>
<feature type="region of interest" description="Disordered" evidence="2">
    <location>
        <begin position="1"/>
        <end position="56"/>
    </location>
</feature>
<evidence type="ECO:0000256" key="2">
    <source>
        <dbReference type="SAM" id="MobiDB-lite"/>
    </source>
</evidence>
<feature type="compositionally biased region" description="Basic and acidic residues" evidence="2">
    <location>
        <begin position="156"/>
        <end position="167"/>
    </location>
</feature>
<feature type="compositionally biased region" description="Low complexity" evidence="2">
    <location>
        <begin position="310"/>
        <end position="324"/>
    </location>
</feature>
<feature type="region of interest" description="Disordered" evidence="2">
    <location>
        <begin position="156"/>
        <end position="181"/>
    </location>
</feature>
<feature type="compositionally biased region" description="Polar residues" evidence="2">
    <location>
        <begin position="241"/>
        <end position="252"/>
    </location>
</feature>
<gene>
    <name evidence="4" type="ORF">CALMAC_LOCUS5956</name>
</gene>
<dbReference type="EMBL" id="CAACVG010006907">
    <property type="protein sequence ID" value="VEN42492.1"/>
    <property type="molecule type" value="Genomic_DNA"/>
</dbReference>
<feature type="region of interest" description="Disordered" evidence="2">
    <location>
        <begin position="196"/>
        <end position="383"/>
    </location>
</feature>
<dbReference type="PANTHER" id="PTHR40240:SF1">
    <property type="entry name" value="PLEXUS, ISOFORM A"/>
    <property type="match status" value="1"/>
</dbReference>
<keyword evidence="1" id="KW-0175">Coiled coil</keyword>
<dbReference type="InterPro" id="IPR022207">
    <property type="entry name" value="GSE-like"/>
</dbReference>
<feature type="domain" description="Genetic suppressor element-like" evidence="3">
    <location>
        <begin position="670"/>
        <end position="735"/>
    </location>
</feature>
<dbReference type="Proteomes" id="UP000410492">
    <property type="component" value="Unassembled WGS sequence"/>
</dbReference>
<proteinExistence type="predicted"/>
<feature type="compositionally biased region" description="Low complexity" evidence="2">
    <location>
        <begin position="253"/>
        <end position="266"/>
    </location>
</feature>
<name>A0A653C431_CALMS</name>